<protein>
    <recommendedName>
        <fullName evidence="1">Methyltransferase type 11 domain-containing protein</fullName>
    </recommendedName>
</protein>
<dbReference type="InterPro" id="IPR029063">
    <property type="entry name" value="SAM-dependent_MTases_sf"/>
</dbReference>
<dbReference type="PANTHER" id="PTHR43591:SF110">
    <property type="entry name" value="RHODANESE DOMAIN-CONTAINING PROTEIN"/>
    <property type="match status" value="1"/>
</dbReference>
<dbReference type="PANTHER" id="PTHR43591">
    <property type="entry name" value="METHYLTRANSFERASE"/>
    <property type="match status" value="1"/>
</dbReference>
<dbReference type="InterPro" id="IPR013216">
    <property type="entry name" value="Methyltransf_11"/>
</dbReference>
<accession>A0A1F5JSC1</accession>
<dbReference type="Gene3D" id="3.40.50.150">
    <property type="entry name" value="Vaccinia Virus protein VP39"/>
    <property type="match status" value="1"/>
</dbReference>
<dbReference type="Pfam" id="PF08241">
    <property type="entry name" value="Methyltransf_11"/>
    <property type="match status" value="1"/>
</dbReference>
<sequence>MEALIYQKGLRNKTAARHFYNYLNFLDPAGVSFRAINYGFDDGKMIPLNPQEQAHCFRLALYNHLVVASGVDLKGKRVLETAVGRGAGASYIARHFRPKSIHGIDISERSIEFDRDYYHISGLTFSAGDAEGIGFAPNSFDAVLDVESFHYYPHPERAIAEAYRALDKEGYYLVADMVPAGQIKGFMEGLKAPGFRLAKDPEDITENVVRSLQNEADQKEVAINNQVPLLLRPLFQVFAGQPGTFFYNELQAKRLCYLNVVLQK</sequence>
<feature type="domain" description="Methyltransferase type 11" evidence="1">
    <location>
        <begin position="79"/>
        <end position="173"/>
    </location>
</feature>
<reference evidence="2 3" key="1">
    <citation type="journal article" date="2016" name="Nat. Commun.">
        <title>Thousands of microbial genomes shed light on interconnected biogeochemical processes in an aquifer system.</title>
        <authorList>
            <person name="Anantharaman K."/>
            <person name="Brown C.T."/>
            <person name="Hug L.A."/>
            <person name="Sharon I."/>
            <person name="Castelle C.J."/>
            <person name="Probst A.J."/>
            <person name="Thomas B.C."/>
            <person name="Singh A."/>
            <person name="Wilkins M.J."/>
            <person name="Karaoz U."/>
            <person name="Brodie E.L."/>
            <person name="Williams K.H."/>
            <person name="Hubbard S.S."/>
            <person name="Banfield J.F."/>
        </authorList>
    </citation>
    <scope>NUCLEOTIDE SEQUENCE [LARGE SCALE GENOMIC DNA]</scope>
</reference>
<dbReference type="AlphaFoldDB" id="A0A1F5JSC1"/>
<evidence type="ECO:0000259" key="1">
    <source>
        <dbReference type="Pfam" id="PF08241"/>
    </source>
</evidence>
<organism evidence="2 3">
    <name type="scientific">Candidatus Daviesbacteria bacterium RIFCSPHIGHO2_02_FULL_36_13</name>
    <dbReference type="NCBI Taxonomy" id="1797768"/>
    <lineage>
        <taxon>Bacteria</taxon>
        <taxon>Candidatus Daviesiibacteriota</taxon>
    </lineage>
</organism>
<gene>
    <name evidence="2" type="ORF">A3C59_05350</name>
</gene>
<evidence type="ECO:0000313" key="3">
    <source>
        <dbReference type="Proteomes" id="UP000176902"/>
    </source>
</evidence>
<dbReference type="Proteomes" id="UP000176902">
    <property type="component" value="Unassembled WGS sequence"/>
</dbReference>
<name>A0A1F5JSC1_9BACT</name>
<comment type="caution">
    <text evidence="2">The sequence shown here is derived from an EMBL/GenBank/DDBJ whole genome shotgun (WGS) entry which is preliminary data.</text>
</comment>
<dbReference type="STRING" id="1797768.A3C59_05350"/>
<dbReference type="GO" id="GO:0008757">
    <property type="term" value="F:S-adenosylmethionine-dependent methyltransferase activity"/>
    <property type="evidence" value="ECO:0007669"/>
    <property type="project" value="InterPro"/>
</dbReference>
<dbReference type="CDD" id="cd02440">
    <property type="entry name" value="AdoMet_MTases"/>
    <property type="match status" value="1"/>
</dbReference>
<proteinExistence type="predicted"/>
<dbReference type="EMBL" id="MFCV01000037">
    <property type="protein sequence ID" value="OGE31541.1"/>
    <property type="molecule type" value="Genomic_DNA"/>
</dbReference>
<evidence type="ECO:0000313" key="2">
    <source>
        <dbReference type="EMBL" id="OGE31541.1"/>
    </source>
</evidence>
<dbReference type="SUPFAM" id="SSF53335">
    <property type="entry name" value="S-adenosyl-L-methionine-dependent methyltransferases"/>
    <property type="match status" value="1"/>
</dbReference>